<protein>
    <submittedName>
        <fullName evidence="2">Membrane-fusion protein</fullName>
    </submittedName>
</protein>
<dbReference type="HOGENOM" id="CLU_2468261_0_0_6"/>
<evidence type="ECO:0000313" key="2">
    <source>
        <dbReference type="EMBL" id="AAW73667.1"/>
    </source>
</evidence>
<name>Q5H5V3_XANOR</name>
<feature type="transmembrane region" description="Helical" evidence="1">
    <location>
        <begin position="12"/>
        <end position="32"/>
    </location>
</feature>
<evidence type="ECO:0000256" key="1">
    <source>
        <dbReference type="SAM" id="Phobius"/>
    </source>
</evidence>
<dbReference type="EMBL" id="AE013598">
    <property type="protein sequence ID" value="AAW73667.1"/>
    <property type="molecule type" value="Genomic_DNA"/>
</dbReference>
<evidence type="ECO:0000313" key="3">
    <source>
        <dbReference type="Proteomes" id="UP000006735"/>
    </source>
</evidence>
<organism evidence="2 3">
    <name type="scientific">Xanthomonas oryzae pv. oryzae (strain KACC10331 / KXO85)</name>
    <dbReference type="NCBI Taxonomy" id="291331"/>
    <lineage>
        <taxon>Bacteria</taxon>
        <taxon>Pseudomonadati</taxon>
        <taxon>Pseudomonadota</taxon>
        <taxon>Gammaproteobacteria</taxon>
        <taxon>Lysobacterales</taxon>
        <taxon>Lysobacteraceae</taxon>
        <taxon>Xanthomonas</taxon>
    </lineage>
</organism>
<keyword evidence="3" id="KW-1185">Reference proteome</keyword>
<gene>
    <name evidence="2" type="ordered locus">XOO0413</name>
</gene>
<accession>Q5H5V3</accession>
<proteinExistence type="predicted"/>
<dbReference type="KEGG" id="xoo:XOO0413"/>
<dbReference type="Proteomes" id="UP000006735">
    <property type="component" value="Chromosome"/>
</dbReference>
<keyword evidence="1" id="KW-1133">Transmembrane helix</keyword>
<keyword evidence="1" id="KW-0812">Transmembrane</keyword>
<reference evidence="2 3" key="1">
    <citation type="journal article" date="2005" name="Nucleic Acids Res.">
        <title>The genome sequence of Xanthomonas oryzae pathovar oryzae KACC10331, the bacterial blight pathogen of rice.</title>
        <authorList>
            <person name="Lee B.M."/>
            <person name="Park Y.J."/>
            <person name="Park D.S."/>
            <person name="Kang H.W."/>
            <person name="Kim J.G."/>
            <person name="Song E.S."/>
            <person name="Park I.C."/>
            <person name="Yoon U.H."/>
            <person name="Hahn J.H."/>
            <person name="Koo B.S."/>
            <person name="Lee G.B."/>
            <person name="Kim H."/>
            <person name="Park H.S."/>
            <person name="Yoon K.O."/>
            <person name="Kim J.H."/>
            <person name="Jung C.H."/>
            <person name="Koh N.H."/>
            <person name="Seo J.S."/>
            <person name="Go S.J."/>
        </authorList>
    </citation>
    <scope>NUCLEOTIDE SEQUENCE [LARGE SCALE GENOMIC DNA]</scope>
    <source>
        <strain evidence="3">KACC10331 / KXO85</strain>
    </source>
</reference>
<sequence length="110" mass="11554">MRLQVPKSGWPLFVIALVLVAVVFWLLCLGSFTRHEAVNGALVPDRGLLTLAPLTAGIVSNACVAEGATLRAGTPILEISGEQDSTSLGDTQAWVISQLEIKGGRLNADS</sequence>
<dbReference type="AlphaFoldDB" id="Q5H5V3"/>
<dbReference type="STRING" id="291331.XOO0413"/>
<keyword evidence="1" id="KW-0472">Membrane</keyword>